<protein>
    <recommendedName>
        <fullName evidence="5">Helicase C-terminal domain-containing protein</fullName>
    </recommendedName>
</protein>
<evidence type="ECO:0000256" key="3">
    <source>
        <dbReference type="ARBA" id="ARBA00022806"/>
    </source>
</evidence>
<dbReference type="SUPFAM" id="SSF52540">
    <property type="entry name" value="P-loop containing nucleoside triphosphate hydrolases"/>
    <property type="match status" value="1"/>
</dbReference>
<keyword evidence="1" id="KW-0547">Nucleotide-binding</keyword>
<feature type="domain" description="Helicase C-terminal" evidence="5">
    <location>
        <begin position="13"/>
        <end position="54"/>
    </location>
</feature>
<organism evidence="6 7">
    <name type="scientific">Musa acuminata subsp. malaccensis</name>
    <name type="common">Wild banana</name>
    <name type="synonym">Musa malaccensis</name>
    <dbReference type="NCBI Taxonomy" id="214687"/>
    <lineage>
        <taxon>Eukaryota</taxon>
        <taxon>Viridiplantae</taxon>
        <taxon>Streptophyta</taxon>
        <taxon>Embryophyta</taxon>
        <taxon>Tracheophyta</taxon>
        <taxon>Spermatophyta</taxon>
        <taxon>Magnoliopsida</taxon>
        <taxon>Liliopsida</taxon>
        <taxon>Zingiberales</taxon>
        <taxon>Musaceae</taxon>
        <taxon>Musa</taxon>
    </lineage>
</organism>
<dbReference type="AlphaFoldDB" id="A0A804IGC1"/>
<evidence type="ECO:0000256" key="4">
    <source>
        <dbReference type="ARBA" id="ARBA00022840"/>
    </source>
</evidence>
<dbReference type="GO" id="GO:0016787">
    <property type="term" value="F:hydrolase activity"/>
    <property type="evidence" value="ECO:0007669"/>
    <property type="project" value="UniProtKB-KW"/>
</dbReference>
<dbReference type="EnsemblPlants" id="Ma03_t25850.1">
    <property type="protein sequence ID" value="Ma03_p25850.1"/>
    <property type="gene ID" value="Ma03_g25850"/>
</dbReference>
<evidence type="ECO:0000256" key="1">
    <source>
        <dbReference type="ARBA" id="ARBA00022741"/>
    </source>
</evidence>
<keyword evidence="4" id="KW-0067">ATP-binding</keyword>
<keyword evidence="3" id="KW-0347">Helicase</keyword>
<dbReference type="Proteomes" id="UP000012960">
    <property type="component" value="Unplaced"/>
</dbReference>
<evidence type="ECO:0000313" key="6">
    <source>
        <dbReference type="EnsemblPlants" id="Ma03_p25850.1"/>
    </source>
</evidence>
<dbReference type="Gramene" id="Ma03_t25850.1">
    <property type="protein sequence ID" value="Ma03_p25850.1"/>
    <property type="gene ID" value="Ma03_g25850"/>
</dbReference>
<dbReference type="PANTHER" id="PTHR47960">
    <property type="entry name" value="DEAD-BOX ATP-DEPENDENT RNA HELICASE 50"/>
    <property type="match status" value="1"/>
</dbReference>
<keyword evidence="7" id="KW-1185">Reference proteome</keyword>
<reference evidence="6" key="1">
    <citation type="submission" date="2021-05" db="UniProtKB">
        <authorList>
            <consortium name="EnsemblPlants"/>
        </authorList>
    </citation>
    <scope>IDENTIFICATION</scope>
    <source>
        <strain evidence="6">subsp. malaccensis</strain>
    </source>
</reference>
<dbReference type="GO" id="GO:0005524">
    <property type="term" value="F:ATP binding"/>
    <property type="evidence" value="ECO:0007669"/>
    <property type="project" value="UniProtKB-KW"/>
</dbReference>
<dbReference type="InParanoid" id="A0A804IGC1"/>
<evidence type="ECO:0000313" key="7">
    <source>
        <dbReference type="Proteomes" id="UP000012960"/>
    </source>
</evidence>
<accession>A0A804IGC1</accession>
<dbReference type="InterPro" id="IPR027417">
    <property type="entry name" value="P-loop_NTPase"/>
</dbReference>
<proteinExistence type="predicted"/>
<keyword evidence="2" id="KW-0378">Hydrolase</keyword>
<dbReference type="Gene3D" id="3.40.50.300">
    <property type="entry name" value="P-loop containing nucleotide triphosphate hydrolases"/>
    <property type="match status" value="1"/>
</dbReference>
<evidence type="ECO:0000256" key="2">
    <source>
        <dbReference type="ARBA" id="ARBA00022801"/>
    </source>
</evidence>
<evidence type="ECO:0000259" key="5">
    <source>
        <dbReference type="Pfam" id="PF00271"/>
    </source>
</evidence>
<name>A0A804IGC1_MUSAM</name>
<sequence>MRQFSWFNFYHMSFTLVSNILASRGIDFAGVDHVLLFDFPRDPIEYVCHVGRTAQGAGGNGMAYRQSRSPWPGGLWKGTRKAIHAIGDCCFSLLQTDDPLYLIPQVLDRCSCFLFQ</sequence>
<dbReference type="GO" id="GO:0004386">
    <property type="term" value="F:helicase activity"/>
    <property type="evidence" value="ECO:0007669"/>
    <property type="project" value="UniProtKB-KW"/>
</dbReference>
<dbReference type="Pfam" id="PF00271">
    <property type="entry name" value="Helicase_C"/>
    <property type="match status" value="1"/>
</dbReference>
<dbReference type="InterPro" id="IPR001650">
    <property type="entry name" value="Helicase_C-like"/>
</dbReference>